<evidence type="ECO:0000313" key="3">
    <source>
        <dbReference type="Proteomes" id="UP000830454"/>
    </source>
</evidence>
<proteinExistence type="predicted"/>
<keyword evidence="2" id="KW-0808">Transferase</keyword>
<feature type="domain" description="Glycosyltransferase 2-like" evidence="1">
    <location>
        <begin position="41"/>
        <end position="184"/>
    </location>
</feature>
<evidence type="ECO:0000313" key="2">
    <source>
        <dbReference type="EMBL" id="UOX34025.1"/>
    </source>
</evidence>
<dbReference type="Gene3D" id="3.90.550.10">
    <property type="entry name" value="Spore Coat Polysaccharide Biosynthesis Protein SpsA, Chain A"/>
    <property type="match status" value="1"/>
</dbReference>
<organism evidence="2 3">
    <name type="scientific">Flavobacterium sediminilitoris</name>
    <dbReference type="NCBI Taxonomy" id="2024526"/>
    <lineage>
        <taxon>Bacteria</taxon>
        <taxon>Pseudomonadati</taxon>
        <taxon>Bacteroidota</taxon>
        <taxon>Flavobacteriia</taxon>
        <taxon>Flavobacteriales</taxon>
        <taxon>Flavobacteriaceae</taxon>
        <taxon>Flavobacterium</taxon>
    </lineage>
</organism>
<accession>A0ABY4HN65</accession>
<dbReference type="RefSeq" id="WP_246916632.1">
    <property type="nucleotide sequence ID" value="NZ_CP090145.1"/>
</dbReference>
<dbReference type="EC" id="2.4.-.-" evidence="2"/>
<gene>
    <name evidence="2" type="ORF">LXD69_00585</name>
</gene>
<sequence>MRVGMNPQKKEKKIELQFQHRLIILVYLPQKEGYYKNIFDVFKLCLESAITTINSSCAITVVNNASCKEVVDFINDKYQNNEINAVIHHNENIGKMDAIVGAARASREPLITISDVDILFKFGWQQEVEKNFNFFKNVGSVSPIAVKSTYRYANSSTLAKIITKKLKFVLEAIPENVEDYNLYLKSLNWDKECKKEELWPIVESKNHKAILGSAHQILTINREIFFENVPKKPSLTLIGQNSVYNYCDGPIDFSGGLRLSTFNNYAYHMGNNVEEWMTNVQKSNVLKSKNLEKSIVNLSLNFKPKRNNSFVFKYKEKLVVKLFDLIYTRSIKNNM</sequence>
<keyword evidence="2" id="KW-0328">Glycosyltransferase</keyword>
<dbReference type="InterPro" id="IPR029044">
    <property type="entry name" value="Nucleotide-diphossugar_trans"/>
</dbReference>
<reference evidence="2" key="1">
    <citation type="submission" date="2021-12" db="EMBL/GenBank/DDBJ databases">
        <authorList>
            <person name="Cha I.-T."/>
            <person name="Lee K.-E."/>
            <person name="Park S.-J."/>
        </authorList>
    </citation>
    <scope>NUCLEOTIDE SEQUENCE</scope>
    <source>
        <strain evidence="2">YSM-43</strain>
    </source>
</reference>
<dbReference type="InterPro" id="IPR001173">
    <property type="entry name" value="Glyco_trans_2-like"/>
</dbReference>
<dbReference type="EMBL" id="CP090145">
    <property type="protein sequence ID" value="UOX34025.1"/>
    <property type="molecule type" value="Genomic_DNA"/>
</dbReference>
<protein>
    <submittedName>
        <fullName evidence="2">Glycosyltransferase</fullName>
        <ecNumber evidence="2">2.4.-.-</ecNumber>
    </submittedName>
</protein>
<dbReference type="GO" id="GO:0016757">
    <property type="term" value="F:glycosyltransferase activity"/>
    <property type="evidence" value="ECO:0007669"/>
    <property type="project" value="UniProtKB-KW"/>
</dbReference>
<name>A0ABY4HN65_9FLAO</name>
<dbReference type="SUPFAM" id="SSF53448">
    <property type="entry name" value="Nucleotide-diphospho-sugar transferases"/>
    <property type="match status" value="1"/>
</dbReference>
<dbReference type="Pfam" id="PF00535">
    <property type="entry name" value="Glycos_transf_2"/>
    <property type="match status" value="1"/>
</dbReference>
<evidence type="ECO:0000259" key="1">
    <source>
        <dbReference type="Pfam" id="PF00535"/>
    </source>
</evidence>
<reference evidence="2" key="2">
    <citation type="submission" date="2022-04" db="EMBL/GenBank/DDBJ databases">
        <title>Complete Genome Sequence of Flavobacterium sediminilitoris YSM-43, Isolated from a Tidal Sediment.</title>
        <authorList>
            <person name="Lee P.A."/>
        </authorList>
    </citation>
    <scope>NUCLEOTIDE SEQUENCE</scope>
    <source>
        <strain evidence="2">YSM-43</strain>
    </source>
</reference>
<dbReference type="Proteomes" id="UP000830454">
    <property type="component" value="Chromosome"/>
</dbReference>
<keyword evidence="3" id="KW-1185">Reference proteome</keyword>